<dbReference type="Proteomes" id="UP001596052">
    <property type="component" value="Unassembled WGS sequence"/>
</dbReference>
<reference evidence="2" key="1">
    <citation type="journal article" date="2019" name="Int. J. Syst. Evol. Microbiol.">
        <title>The Global Catalogue of Microorganisms (GCM) 10K type strain sequencing project: providing services to taxonomists for standard genome sequencing and annotation.</title>
        <authorList>
            <consortium name="The Broad Institute Genomics Platform"/>
            <consortium name="The Broad Institute Genome Sequencing Center for Infectious Disease"/>
            <person name="Wu L."/>
            <person name="Ma J."/>
        </authorList>
    </citation>
    <scope>NUCLEOTIDE SEQUENCE [LARGE SCALE GENOMIC DNA]</scope>
    <source>
        <strain evidence="2">CGMCC 4.1469</strain>
    </source>
</reference>
<comment type="caution">
    <text evidence="1">The sequence shown here is derived from an EMBL/GenBank/DDBJ whole genome shotgun (WGS) entry which is preliminary data.</text>
</comment>
<gene>
    <name evidence="1" type="ORF">ACFQDI_24530</name>
</gene>
<accession>A0ABW0KWY1</accession>
<proteinExistence type="predicted"/>
<dbReference type="RefSeq" id="WP_377172016.1">
    <property type="nucleotide sequence ID" value="NZ_JBHSMQ010000015.1"/>
</dbReference>
<name>A0ABW0KWY1_9BACT</name>
<evidence type="ECO:0000313" key="2">
    <source>
        <dbReference type="Proteomes" id="UP001596052"/>
    </source>
</evidence>
<protein>
    <submittedName>
        <fullName evidence="1">Uncharacterized protein</fullName>
    </submittedName>
</protein>
<dbReference type="EMBL" id="JBHSMQ010000015">
    <property type="protein sequence ID" value="MFC5458060.1"/>
    <property type="molecule type" value="Genomic_DNA"/>
</dbReference>
<keyword evidence="2" id="KW-1185">Reference proteome</keyword>
<organism evidence="1 2">
    <name type="scientific">Prosthecobacter fluviatilis</name>
    <dbReference type="NCBI Taxonomy" id="445931"/>
    <lineage>
        <taxon>Bacteria</taxon>
        <taxon>Pseudomonadati</taxon>
        <taxon>Verrucomicrobiota</taxon>
        <taxon>Verrucomicrobiia</taxon>
        <taxon>Verrucomicrobiales</taxon>
        <taxon>Verrucomicrobiaceae</taxon>
        <taxon>Prosthecobacter</taxon>
    </lineage>
</organism>
<evidence type="ECO:0000313" key="1">
    <source>
        <dbReference type="EMBL" id="MFC5458060.1"/>
    </source>
</evidence>
<sequence>MSATSAATEPALNAAHAKDLNPADIPYATWAPGKRGVVKSPFDPSGRLIDVRDFNAGQLSQCPYTGKVFRVPPLK</sequence>